<dbReference type="STRING" id="5722.A2E7M9"/>
<feature type="domain" description="Clathrin/coatomer adaptor adaptin-like N-terminal" evidence="8">
    <location>
        <begin position="23"/>
        <end position="553"/>
    </location>
</feature>
<dbReference type="GO" id="GO:0030121">
    <property type="term" value="C:AP-1 adaptor complex"/>
    <property type="evidence" value="ECO:0000318"/>
    <property type="project" value="GO_Central"/>
</dbReference>
<dbReference type="GO" id="GO:0006886">
    <property type="term" value="P:intracellular protein transport"/>
    <property type="evidence" value="ECO:0007669"/>
    <property type="project" value="UniProtKB-UniRule"/>
</dbReference>
<dbReference type="InterPro" id="IPR002553">
    <property type="entry name" value="Clathrin/coatomer_adapt-like_N"/>
</dbReference>
<dbReference type="KEGG" id="tva:4769267"/>
<dbReference type="InParanoid" id="A2E7M9"/>
<gene>
    <name evidence="9" type="ORF">TVAG_344080</name>
</gene>
<dbReference type="OMA" id="FRKCEPT"/>
<dbReference type="SUPFAM" id="SSF49348">
    <property type="entry name" value="Clathrin adaptor appendage domain"/>
    <property type="match status" value="1"/>
</dbReference>
<organism evidence="9 10">
    <name type="scientific">Trichomonas vaginalis (strain ATCC PRA-98 / G3)</name>
    <dbReference type="NCBI Taxonomy" id="412133"/>
    <lineage>
        <taxon>Eukaryota</taxon>
        <taxon>Metamonada</taxon>
        <taxon>Parabasalia</taxon>
        <taxon>Trichomonadida</taxon>
        <taxon>Trichomonadidae</taxon>
        <taxon>Trichomonas</taxon>
    </lineage>
</organism>
<dbReference type="Gene3D" id="1.25.10.10">
    <property type="entry name" value="Leucine-rich Repeat Variant"/>
    <property type="match status" value="1"/>
</dbReference>
<dbReference type="PANTHER" id="PTHR22780">
    <property type="entry name" value="ADAPTIN, ALPHA/GAMMA/EPSILON"/>
    <property type="match status" value="1"/>
</dbReference>
<dbReference type="GO" id="GO:0006896">
    <property type="term" value="P:Golgi to vacuole transport"/>
    <property type="evidence" value="ECO:0000318"/>
    <property type="project" value="GO_Central"/>
</dbReference>
<dbReference type="InterPro" id="IPR017107">
    <property type="entry name" value="AP1_complex_gsu"/>
</dbReference>
<evidence type="ECO:0000256" key="2">
    <source>
        <dbReference type="ARBA" id="ARBA00004555"/>
    </source>
</evidence>
<dbReference type="InterPro" id="IPR050840">
    <property type="entry name" value="Adaptor_Complx_Large_Subunit"/>
</dbReference>
<dbReference type="eggNOG" id="KOG1062">
    <property type="taxonomic scope" value="Eukaryota"/>
</dbReference>
<evidence type="ECO:0000256" key="7">
    <source>
        <dbReference type="PIRNR" id="PIRNR037094"/>
    </source>
</evidence>
<evidence type="ECO:0000256" key="5">
    <source>
        <dbReference type="ARBA" id="ARBA00023034"/>
    </source>
</evidence>
<comment type="subcellular location">
    <subcellularLocation>
        <location evidence="1">Endomembrane system</location>
    </subcellularLocation>
    <subcellularLocation>
        <location evidence="2">Golgi apparatus</location>
    </subcellularLocation>
</comment>
<dbReference type="EMBL" id="DS113321">
    <property type="protein sequence ID" value="EAY11314.1"/>
    <property type="molecule type" value="Genomic_DNA"/>
</dbReference>
<keyword evidence="3 7" id="KW-0813">Transport</keyword>
<reference evidence="9" key="1">
    <citation type="submission" date="2006-10" db="EMBL/GenBank/DDBJ databases">
        <authorList>
            <person name="Amadeo P."/>
            <person name="Zhao Q."/>
            <person name="Wortman J."/>
            <person name="Fraser-Liggett C."/>
            <person name="Carlton J."/>
        </authorList>
    </citation>
    <scope>NUCLEOTIDE SEQUENCE</scope>
    <source>
        <strain evidence="9">G3</strain>
    </source>
</reference>
<dbReference type="InterPro" id="IPR011989">
    <property type="entry name" value="ARM-like"/>
</dbReference>
<dbReference type="FunCoup" id="A2E7M9">
    <property type="interactions" value="212"/>
</dbReference>
<keyword evidence="5 7" id="KW-0333">Golgi apparatus</keyword>
<protein>
    <recommendedName>
        <fullName evidence="7">AP-1 complex subunit gamma</fullName>
    </recommendedName>
</protein>
<dbReference type="VEuPathDB" id="TrichDB:TVAGG3_0598330"/>
<evidence type="ECO:0000313" key="9">
    <source>
        <dbReference type="EMBL" id="EAY11314.1"/>
    </source>
</evidence>
<dbReference type="OrthoDB" id="28053at2759"/>
<reference evidence="9" key="2">
    <citation type="journal article" date="2007" name="Science">
        <title>Draft genome sequence of the sexually transmitted pathogen Trichomonas vaginalis.</title>
        <authorList>
            <person name="Carlton J.M."/>
            <person name="Hirt R.P."/>
            <person name="Silva J.C."/>
            <person name="Delcher A.L."/>
            <person name="Schatz M."/>
            <person name="Zhao Q."/>
            <person name="Wortman J.R."/>
            <person name="Bidwell S.L."/>
            <person name="Alsmark U.C.M."/>
            <person name="Besteiro S."/>
            <person name="Sicheritz-Ponten T."/>
            <person name="Noel C.J."/>
            <person name="Dacks J.B."/>
            <person name="Foster P.G."/>
            <person name="Simillion C."/>
            <person name="Van de Peer Y."/>
            <person name="Miranda-Saavedra D."/>
            <person name="Barton G.J."/>
            <person name="Westrop G.D."/>
            <person name="Mueller S."/>
            <person name="Dessi D."/>
            <person name="Fiori P.L."/>
            <person name="Ren Q."/>
            <person name="Paulsen I."/>
            <person name="Zhang H."/>
            <person name="Bastida-Corcuera F.D."/>
            <person name="Simoes-Barbosa A."/>
            <person name="Brown M.T."/>
            <person name="Hayes R.D."/>
            <person name="Mukherjee M."/>
            <person name="Okumura C.Y."/>
            <person name="Schneider R."/>
            <person name="Smith A.J."/>
            <person name="Vanacova S."/>
            <person name="Villalvazo M."/>
            <person name="Haas B.J."/>
            <person name="Pertea M."/>
            <person name="Feldblyum T.V."/>
            <person name="Utterback T.R."/>
            <person name="Shu C.L."/>
            <person name="Osoegawa K."/>
            <person name="de Jong P.J."/>
            <person name="Hrdy I."/>
            <person name="Horvathova L."/>
            <person name="Zubacova Z."/>
            <person name="Dolezal P."/>
            <person name="Malik S.B."/>
            <person name="Logsdon J.M. Jr."/>
            <person name="Henze K."/>
            <person name="Gupta A."/>
            <person name="Wang C.C."/>
            <person name="Dunne R.L."/>
            <person name="Upcroft J.A."/>
            <person name="Upcroft P."/>
            <person name="White O."/>
            <person name="Salzberg S.L."/>
            <person name="Tang P."/>
            <person name="Chiu C.-H."/>
            <person name="Lee Y.-S."/>
            <person name="Embley T.M."/>
            <person name="Coombs G.H."/>
            <person name="Mottram J.C."/>
            <person name="Tachezy J."/>
            <person name="Fraser-Liggett C.M."/>
            <person name="Johnson P.J."/>
        </authorList>
    </citation>
    <scope>NUCLEOTIDE SEQUENCE [LARGE SCALE GENOMIC DNA]</scope>
    <source>
        <strain evidence="9">G3</strain>
    </source>
</reference>
<evidence type="ECO:0000256" key="6">
    <source>
        <dbReference type="ARBA" id="ARBA00023136"/>
    </source>
</evidence>
<accession>A2E7M9</accession>
<keyword evidence="4 7" id="KW-0653">Protein transport</keyword>
<dbReference type="SMR" id="A2E7M9"/>
<dbReference type="GO" id="GO:0035615">
    <property type="term" value="F:clathrin adaptor activity"/>
    <property type="evidence" value="ECO:0000318"/>
    <property type="project" value="GO_Central"/>
</dbReference>
<sequence>MQSLNDFISSLRMASSIEQEKYLTSTEQAHIRASLKVCEASQRPVIVSKLMFLDLLGHNVQWGNTEVINLMSDEAFSYKRIGYIGAAQLLDAEDDMNVLVTQTLLKDLQSRNPYIQSLALAYIANNASAEICTSVVTEVQRLMQGSPAFVLKRAGMAAVRIVRKNPELCETFKNSVQSLLNNSSHGIVISGLNLVIEMLTINPKLSRAWAQFASPLTKILQNLITGRLRPEYATENFCDPFMQMKTLRALTLLHKKAEETENILQTIINKSDLSSNVGRSIIYEMAETVATVSKSQSTCGLAFNSIGRLLALNDPNALYSALCAFDRVLSRPLKGKTDAMALQRYKSKVAKCLGNDDPSIRRRALSVISALIDETNAETLIPEILGYVKLSDPDFRIDIISKVYQAAMKFKANDRWFISTTLDLLKESGGYVGTDLLSSFCEFVGTTSERSYVIECLSAALQDANSTQPLLQAAAFIVGEYGTNPASIQDISVLIQLPNVKLETRLYLLSALSRIAARIGASQEILPLLTKLQTSNDTEVQQRAGELVRMFEKGIATTVLATDDTQQDDKLVKVDSNQKDDDEEDLLGLVMDNKQTTQTTTPAANTNDILSLIAAAPVVTNVVNKPVVTNQLPPGVVYDCDAFFVKYNHCANAQNPKQHALQLVFCFRKSVSNFYVQYAAAMGWRLQAPQGKAGDQAEQSTKTDVVYVMDAEGKPFGLKVRANFISAGQQIRDFTLDKQ</sequence>
<evidence type="ECO:0000259" key="8">
    <source>
        <dbReference type="Pfam" id="PF01602"/>
    </source>
</evidence>
<name>A2E7M9_TRIV3</name>
<dbReference type="RefSeq" id="XP_001323537.1">
    <property type="nucleotide sequence ID" value="XM_001323502.1"/>
</dbReference>
<dbReference type="SUPFAM" id="SSF48371">
    <property type="entry name" value="ARM repeat"/>
    <property type="match status" value="1"/>
</dbReference>
<dbReference type="VEuPathDB" id="TrichDB:TVAG_344080"/>
<keyword evidence="7" id="KW-0968">Cytoplasmic vesicle</keyword>
<evidence type="ECO:0000313" key="10">
    <source>
        <dbReference type="Proteomes" id="UP000001542"/>
    </source>
</evidence>
<evidence type="ECO:0000256" key="1">
    <source>
        <dbReference type="ARBA" id="ARBA00004308"/>
    </source>
</evidence>
<dbReference type="InterPro" id="IPR013041">
    <property type="entry name" value="Clathrin_app_Ig-like_sf"/>
</dbReference>
<evidence type="ECO:0000256" key="3">
    <source>
        <dbReference type="ARBA" id="ARBA00022448"/>
    </source>
</evidence>
<keyword evidence="6 7" id="KW-0472">Membrane</keyword>
<keyword evidence="10" id="KW-1185">Reference proteome</keyword>
<dbReference type="AlphaFoldDB" id="A2E7M9"/>
<dbReference type="Proteomes" id="UP000001542">
    <property type="component" value="Unassembled WGS sequence"/>
</dbReference>
<evidence type="ECO:0000256" key="4">
    <source>
        <dbReference type="ARBA" id="ARBA00022927"/>
    </source>
</evidence>
<dbReference type="PIRSF" id="PIRSF037094">
    <property type="entry name" value="AP1_complex_gamma"/>
    <property type="match status" value="1"/>
</dbReference>
<dbReference type="Pfam" id="PF01602">
    <property type="entry name" value="Adaptin_N"/>
    <property type="match status" value="1"/>
</dbReference>
<proteinExistence type="inferred from homology"/>
<comment type="similarity">
    <text evidence="7">Belongs to the adaptor complexes large subunit family.</text>
</comment>
<dbReference type="InterPro" id="IPR016024">
    <property type="entry name" value="ARM-type_fold"/>
</dbReference>